<keyword evidence="11" id="KW-0472">Membrane</keyword>
<dbReference type="GO" id="GO:0071555">
    <property type="term" value="P:cell wall organization"/>
    <property type="evidence" value="ECO:0007669"/>
    <property type="project" value="UniProtKB-KW"/>
</dbReference>
<organism evidence="18">
    <name type="scientific">bioreactor metagenome</name>
    <dbReference type="NCBI Taxonomy" id="1076179"/>
    <lineage>
        <taxon>unclassified sequences</taxon>
        <taxon>metagenomes</taxon>
        <taxon>ecological metagenomes</taxon>
    </lineage>
</organism>
<evidence type="ECO:0000256" key="2">
    <source>
        <dbReference type="ARBA" id="ARBA00022645"/>
    </source>
</evidence>
<dbReference type="GO" id="GO:0030288">
    <property type="term" value="C:outer membrane-bounded periplasmic space"/>
    <property type="evidence" value="ECO:0007669"/>
    <property type="project" value="TreeGrafter"/>
</dbReference>
<dbReference type="GO" id="GO:0004180">
    <property type="term" value="F:carboxypeptidase activity"/>
    <property type="evidence" value="ECO:0007669"/>
    <property type="project" value="UniProtKB-KW"/>
</dbReference>
<keyword evidence="7" id="KW-0378">Hydrolase</keyword>
<keyword evidence="10" id="KW-1133">Transmembrane helix</keyword>
<evidence type="ECO:0000256" key="6">
    <source>
        <dbReference type="ARBA" id="ARBA00022692"/>
    </source>
</evidence>
<evidence type="ECO:0000256" key="9">
    <source>
        <dbReference type="ARBA" id="ARBA00022984"/>
    </source>
</evidence>
<gene>
    <name evidence="18" type="primary">mrcA_2</name>
    <name evidence="18" type="ORF">SDC9_04675</name>
</gene>
<dbReference type="InterPro" id="IPR012338">
    <property type="entry name" value="Beta-lactam/transpept-like"/>
</dbReference>
<evidence type="ECO:0000256" key="14">
    <source>
        <dbReference type="ARBA" id="ARBA00044770"/>
    </source>
</evidence>
<evidence type="ECO:0000259" key="17">
    <source>
        <dbReference type="Pfam" id="PF00912"/>
    </source>
</evidence>
<dbReference type="GO" id="GO:0016020">
    <property type="term" value="C:membrane"/>
    <property type="evidence" value="ECO:0007669"/>
    <property type="project" value="UniProtKB-SubCell"/>
</dbReference>
<comment type="subcellular location">
    <subcellularLocation>
        <location evidence="1">Membrane</location>
    </subcellularLocation>
</comment>
<dbReference type="NCBIfam" id="TIGR02074">
    <property type="entry name" value="PBP_1a_fam"/>
    <property type="match status" value="1"/>
</dbReference>
<dbReference type="InterPro" id="IPR001460">
    <property type="entry name" value="PCN-bd_Tpept"/>
</dbReference>
<evidence type="ECO:0000256" key="10">
    <source>
        <dbReference type="ARBA" id="ARBA00022989"/>
    </source>
</evidence>
<dbReference type="Gene3D" id="3.40.710.10">
    <property type="entry name" value="DD-peptidase/beta-lactamase superfamily"/>
    <property type="match status" value="2"/>
</dbReference>
<keyword evidence="13" id="KW-0961">Cell wall biogenesis/degradation</keyword>
<evidence type="ECO:0000313" key="18">
    <source>
        <dbReference type="EMBL" id="MPL59127.1"/>
    </source>
</evidence>
<evidence type="ECO:0000256" key="7">
    <source>
        <dbReference type="ARBA" id="ARBA00022801"/>
    </source>
</evidence>
<dbReference type="AlphaFoldDB" id="A0A644SXY0"/>
<dbReference type="PANTHER" id="PTHR32282:SF27">
    <property type="entry name" value="PENICILLIN-BINDING PROTEIN 1A"/>
    <property type="match status" value="1"/>
</dbReference>
<dbReference type="GO" id="GO:0008658">
    <property type="term" value="F:penicillin binding"/>
    <property type="evidence" value="ECO:0007669"/>
    <property type="project" value="InterPro"/>
</dbReference>
<dbReference type="InterPro" id="IPR023346">
    <property type="entry name" value="Lysozyme-like_dom_sf"/>
</dbReference>
<dbReference type="GO" id="GO:0008360">
    <property type="term" value="P:regulation of cell shape"/>
    <property type="evidence" value="ECO:0007669"/>
    <property type="project" value="UniProtKB-KW"/>
</dbReference>
<dbReference type="PANTHER" id="PTHR32282">
    <property type="entry name" value="BINDING PROTEIN TRANSPEPTIDASE, PUTATIVE-RELATED"/>
    <property type="match status" value="1"/>
</dbReference>
<keyword evidence="3" id="KW-0645">Protease</keyword>
<dbReference type="EMBL" id="VSSQ01000008">
    <property type="protein sequence ID" value="MPL59127.1"/>
    <property type="molecule type" value="Genomic_DNA"/>
</dbReference>
<reference evidence="18" key="1">
    <citation type="submission" date="2019-08" db="EMBL/GenBank/DDBJ databases">
        <authorList>
            <person name="Kucharzyk K."/>
            <person name="Murdoch R.W."/>
            <person name="Higgins S."/>
            <person name="Loffler F."/>
        </authorList>
    </citation>
    <scope>NUCLEOTIDE SEQUENCE</scope>
</reference>
<dbReference type="SUPFAM" id="SSF56601">
    <property type="entry name" value="beta-lactamase/transpeptidase-like"/>
    <property type="match status" value="1"/>
</dbReference>
<dbReference type="InterPro" id="IPR001264">
    <property type="entry name" value="Glyco_trans_51"/>
</dbReference>
<dbReference type="GO" id="GO:0006508">
    <property type="term" value="P:proteolysis"/>
    <property type="evidence" value="ECO:0007669"/>
    <property type="project" value="UniProtKB-KW"/>
</dbReference>
<name>A0A644SXY0_9ZZZZ</name>
<comment type="caution">
    <text evidence="18">The sequence shown here is derived from an EMBL/GenBank/DDBJ whole genome shotgun (WGS) entry which is preliminary data.</text>
</comment>
<evidence type="ECO:0000259" key="16">
    <source>
        <dbReference type="Pfam" id="PF00905"/>
    </source>
</evidence>
<dbReference type="InterPro" id="IPR036950">
    <property type="entry name" value="PBP_transglycosylase"/>
</dbReference>
<keyword evidence="6" id="KW-0812">Transmembrane</keyword>
<evidence type="ECO:0000256" key="12">
    <source>
        <dbReference type="ARBA" id="ARBA00023268"/>
    </source>
</evidence>
<keyword evidence="4" id="KW-0328">Glycosyltransferase</keyword>
<dbReference type="SUPFAM" id="SSF53955">
    <property type="entry name" value="Lysozyme-like"/>
    <property type="match status" value="1"/>
</dbReference>
<keyword evidence="12" id="KW-0511">Multifunctional enzyme</keyword>
<dbReference type="EC" id="2.4.99.28" evidence="14"/>
<evidence type="ECO:0000256" key="13">
    <source>
        <dbReference type="ARBA" id="ARBA00023316"/>
    </source>
</evidence>
<dbReference type="Gene3D" id="1.10.3810.10">
    <property type="entry name" value="Biosynthetic peptidoglycan transglycosylase-like"/>
    <property type="match status" value="1"/>
</dbReference>
<keyword evidence="5" id="KW-0808">Transferase</keyword>
<evidence type="ECO:0000256" key="11">
    <source>
        <dbReference type="ARBA" id="ARBA00023136"/>
    </source>
</evidence>
<feature type="domain" description="Glycosyl transferase family 51" evidence="17">
    <location>
        <begin position="59"/>
        <end position="235"/>
    </location>
</feature>
<proteinExistence type="predicted"/>
<sequence length="826" mass="90427">MAGKIRQGMPLLGALALAFVLFLGLGLGLGLGGTLNTIRTENFTEFQSALPTKLYDVKGRLITEFFSAEKRNPVTIQELPDHLIGAFITREDQSFFRHRGFTVKGLARAVVGQLINRNLGGGSTITQQLAGTLYADRRDISIRRKIIELWWALQIERRFTKNEILEMYLNKMVMGAAGVYGVEAASQYFFGHPASECSPAESALLAIQLSSPTKYNPFKNPQIAQARSRYVLDEMIKNDYVSRETADASFNSYWDNFDYTRVSSAAYFMRDDKAPWFSSYVLSQLEDMLYGSFDIYSDGLAVYTTLDLDQQAIAEAYMKRGLEQANNSYRRASALRLSSAEGVYTPIVELLGLAFDLKPLFVSNSRNEYQAYEYYTSRINPLLEAFSLSFGLTELKSLAGAGNAKLKSNLEKTTVEGAFVTIDNETGYITTLIGGSEYSMANQWNRATQAKLQPGSTFKPLYYSAAIDSGKLTEGSLIYDSPTIFYNEDGTPYIPLNFRGEWAGTVLAWKALARSMNVPSVKVLQMVGFDAAIKRAAALLGIEDPAEIQKTFPRVYPLALGVVGVKPIQMARSYAVFANGGKAVEPIAIRYVEDRNGTILLEPEKDVREKLRKMGSSIQVVSPQNAAIMIDMLKRVVASGTLAGSTASGGKMRQTGAKGSSYTIPLAGKTGTTHNWADAWTVGSSPYYTAAIWFGFDRGSNSLGVEQTGATIAAPIWADYMRDIHKGLEFKDFPQPQSGLARVSVCSVSGLLPTEYCDEGTVSLLYLEGSQPLSSCDLHKDKGQEATALLQKLLGVSATPAPGEGSESDSLQGLLNLDTNLTIDLP</sequence>
<feature type="domain" description="Penicillin-binding protein transpeptidase" evidence="16">
    <location>
        <begin position="417"/>
        <end position="689"/>
    </location>
</feature>
<dbReference type="InterPro" id="IPR050396">
    <property type="entry name" value="Glycosyltr_51/Transpeptidase"/>
</dbReference>
<evidence type="ECO:0000256" key="5">
    <source>
        <dbReference type="ARBA" id="ARBA00022679"/>
    </source>
</evidence>
<dbReference type="GO" id="GO:0008955">
    <property type="term" value="F:peptidoglycan glycosyltransferase activity"/>
    <property type="evidence" value="ECO:0007669"/>
    <property type="project" value="UniProtKB-EC"/>
</dbReference>
<protein>
    <recommendedName>
        <fullName evidence="14">peptidoglycan glycosyltransferase</fullName>
        <ecNumber evidence="14">2.4.99.28</ecNumber>
    </recommendedName>
</protein>
<comment type="catalytic activity">
    <reaction evidence="15">
        <text>[GlcNAc-(1-&gt;4)-Mur2Ac(oyl-L-Ala-gamma-D-Glu-L-Lys-D-Ala-D-Ala)](n)-di-trans,octa-cis-undecaprenyl diphosphate + beta-D-GlcNAc-(1-&gt;4)-Mur2Ac(oyl-L-Ala-gamma-D-Glu-L-Lys-D-Ala-D-Ala)-di-trans,octa-cis-undecaprenyl diphosphate = [GlcNAc-(1-&gt;4)-Mur2Ac(oyl-L-Ala-gamma-D-Glu-L-Lys-D-Ala-D-Ala)](n+1)-di-trans,octa-cis-undecaprenyl diphosphate + di-trans,octa-cis-undecaprenyl diphosphate + H(+)</text>
        <dbReference type="Rhea" id="RHEA:23708"/>
        <dbReference type="Rhea" id="RHEA-COMP:9602"/>
        <dbReference type="Rhea" id="RHEA-COMP:9603"/>
        <dbReference type="ChEBI" id="CHEBI:15378"/>
        <dbReference type="ChEBI" id="CHEBI:58405"/>
        <dbReference type="ChEBI" id="CHEBI:60033"/>
        <dbReference type="ChEBI" id="CHEBI:78435"/>
        <dbReference type="EC" id="2.4.99.28"/>
    </reaction>
</comment>
<evidence type="ECO:0000256" key="1">
    <source>
        <dbReference type="ARBA" id="ARBA00004370"/>
    </source>
</evidence>
<dbReference type="Pfam" id="PF00905">
    <property type="entry name" value="Transpeptidase"/>
    <property type="match status" value="1"/>
</dbReference>
<dbReference type="Pfam" id="PF00912">
    <property type="entry name" value="Transgly"/>
    <property type="match status" value="1"/>
</dbReference>
<keyword evidence="9" id="KW-0573">Peptidoglycan synthesis</keyword>
<keyword evidence="8" id="KW-0133">Cell shape</keyword>
<evidence type="ECO:0000256" key="8">
    <source>
        <dbReference type="ARBA" id="ARBA00022960"/>
    </source>
</evidence>
<dbReference type="GO" id="GO:0009252">
    <property type="term" value="P:peptidoglycan biosynthetic process"/>
    <property type="evidence" value="ECO:0007669"/>
    <property type="project" value="UniProtKB-KW"/>
</dbReference>
<accession>A0A644SXY0</accession>
<evidence type="ECO:0000256" key="3">
    <source>
        <dbReference type="ARBA" id="ARBA00022670"/>
    </source>
</evidence>
<evidence type="ECO:0000256" key="4">
    <source>
        <dbReference type="ARBA" id="ARBA00022676"/>
    </source>
</evidence>
<keyword evidence="2" id="KW-0121">Carboxypeptidase</keyword>
<evidence type="ECO:0000256" key="15">
    <source>
        <dbReference type="ARBA" id="ARBA00049902"/>
    </source>
</evidence>